<proteinExistence type="predicted"/>
<gene>
    <name evidence="3" type="ORF">KT71_08942</name>
</gene>
<dbReference type="eggNOG" id="COG3535">
    <property type="taxonomic scope" value="Bacteria"/>
</dbReference>
<dbReference type="Gene3D" id="2.40.390.10">
    <property type="entry name" value="CV3147-like"/>
    <property type="match status" value="1"/>
</dbReference>
<dbReference type="SUPFAM" id="SSF160991">
    <property type="entry name" value="CV3147-like"/>
    <property type="match status" value="1"/>
</dbReference>
<dbReference type="InterPro" id="IPR024071">
    <property type="entry name" value="S-Me-THD_C_sf"/>
</dbReference>
<evidence type="ECO:0000313" key="4">
    <source>
        <dbReference type="Proteomes" id="UP000019205"/>
    </source>
</evidence>
<dbReference type="Proteomes" id="UP000019205">
    <property type="component" value="Chromosome"/>
</dbReference>
<feature type="domain" description="S-Me-THD N-terminal" evidence="1">
    <location>
        <begin position="10"/>
        <end position="165"/>
    </location>
</feature>
<evidence type="ECO:0008006" key="5">
    <source>
        <dbReference type="Google" id="ProtNLM"/>
    </source>
</evidence>
<dbReference type="HOGENOM" id="CLU_038930_0_1_6"/>
<dbReference type="EMBL" id="AAOA02000003">
    <property type="protein sequence ID" value="EAQ98740.1"/>
    <property type="molecule type" value="Genomic_DNA"/>
</dbReference>
<accession>A4A4L9</accession>
<dbReference type="AlphaFoldDB" id="A4A4L9"/>
<evidence type="ECO:0000259" key="2">
    <source>
        <dbReference type="Pfam" id="PF20906"/>
    </source>
</evidence>
<reference evidence="3 4" key="2">
    <citation type="journal article" date="2009" name="PLoS ONE">
        <title>The photosynthetic apparatus and its regulation in the aerobic gammaproteobacterium Congregibacter litoralis gen. nov., sp. nov.</title>
        <authorList>
            <person name="Spring S."/>
            <person name="Lunsdorf H."/>
            <person name="Fuchs B.M."/>
            <person name="Tindall B.J."/>
        </authorList>
    </citation>
    <scope>NUCLEOTIDE SEQUENCE [LARGE SCALE GENOMIC DNA]</scope>
    <source>
        <strain evidence="3">KT71</strain>
    </source>
</reference>
<dbReference type="Gene3D" id="3.40.1610.10">
    <property type="entry name" value="CV3147-like domain"/>
    <property type="match status" value="1"/>
</dbReference>
<evidence type="ECO:0000313" key="3">
    <source>
        <dbReference type="EMBL" id="EAQ98740.1"/>
    </source>
</evidence>
<dbReference type="Pfam" id="PF20906">
    <property type="entry name" value="S-Me-THD_C"/>
    <property type="match status" value="1"/>
</dbReference>
<feature type="domain" description="S-Me-THD-like C-terminal" evidence="2">
    <location>
        <begin position="169"/>
        <end position="363"/>
    </location>
</feature>
<name>A4A4L9_9GAMM</name>
<dbReference type="InterPro" id="IPR048350">
    <property type="entry name" value="S-Me-THD-like_C"/>
</dbReference>
<protein>
    <recommendedName>
        <fullName evidence="5">DUF917 domain-containing protein</fullName>
    </recommendedName>
</protein>
<dbReference type="InterPro" id="IPR027479">
    <property type="entry name" value="S-Me-THD_N_sf"/>
</dbReference>
<dbReference type="Pfam" id="PF06032">
    <property type="entry name" value="S-Me-THD_N"/>
    <property type="match status" value="1"/>
</dbReference>
<dbReference type="RefSeq" id="WP_008294218.1">
    <property type="nucleotide sequence ID" value="NZ_CM002299.1"/>
</dbReference>
<evidence type="ECO:0000259" key="1">
    <source>
        <dbReference type="Pfam" id="PF06032"/>
    </source>
</evidence>
<dbReference type="InterPro" id="IPR010318">
    <property type="entry name" value="S-Me-THD_N"/>
</dbReference>
<comment type="caution">
    <text evidence="3">The sequence shown here is derived from an EMBL/GenBank/DDBJ whole genome shotgun (WGS) entry which is preliminary data.</text>
</comment>
<organism evidence="3 4">
    <name type="scientific">Congregibacter litoralis KT71</name>
    <dbReference type="NCBI Taxonomy" id="314285"/>
    <lineage>
        <taxon>Bacteria</taxon>
        <taxon>Pseudomonadati</taxon>
        <taxon>Pseudomonadota</taxon>
        <taxon>Gammaproteobacteria</taxon>
        <taxon>Cellvibrionales</taxon>
        <taxon>Halieaceae</taxon>
        <taxon>Congregibacter</taxon>
    </lineage>
</organism>
<dbReference type="OrthoDB" id="7441206at2"/>
<keyword evidence="4" id="KW-1185">Reference proteome</keyword>
<sequence length="367" mass="39325">MSMRIDSIEQVQDLTRGAVLLGTGGGGDPYIGELLLKQELREGRAVDVIDATDLPDDAFVVCVAGIGAPTVLVEHLQANDVCRSLLQTLEKHLGRSVDAIIPAEVGGLNSVIPLALGAQMGLPVINADGMGRAFPHIDMVTYSVYGSRACPMVLANELGDTVIIDSASSDRKVEDIARVVTGALGAMTYGCLYPMSGADVKAKAIHGSINYSMSIGATIRKARQSSGDPVSALLDMLHNPGIGRHASLLFDGKIVDVKRETRDGWHFAVVEMIALHDSNDHFTIELQNEYLRAQHNGKTVCIVPDLLAALDRETAEPLTGERLKYGQRLKIIGVSADPVMRRPECLEVFGPGAFGFQEAFTPLETLV</sequence>
<reference evidence="3 4" key="1">
    <citation type="journal article" date="2007" name="Proc. Natl. Acad. Sci. U.S.A.">
        <title>Characterization of a marine gammaproteobacterium capable of aerobic anoxygenic photosynthesis.</title>
        <authorList>
            <person name="Fuchs B.M."/>
            <person name="Spring S."/>
            <person name="Teeling H."/>
            <person name="Quast C."/>
            <person name="Wulf J."/>
            <person name="Schattenhofer M."/>
            <person name="Yan S."/>
            <person name="Ferriera S."/>
            <person name="Johnson J."/>
            <person name="Glockner F.O."/>
            <person name="Amann R."/>
        </authorList>
    </citation>
    <scope>NUCLEOTIDE SEQUENCE [LARGE SCALE GENOMIC DNA]</scope>
    <source>
        <strain evidence="3">KT71</strain>
    </source>
</reference>
<dbReference type="STRING" id="314285.KT71_08942"/>